<evidence type="ECO:0000256" key="3">
    <source>
        <dbReference type="ARBA" id="ARBA00023015"/>
    </source>
</evidence>
<comment type="caution">
    <text evidence="8">The sequence shown here is derived from an EMBL/GenBank/DDBJ whole genome shotgun (WGS) entry which is preliminary data.</text>
</comment>
<keyword evidence="2" id="KW-0963">Cytoplasm</keyword>
<evidence type="ECO:0000256" key="5">
    <source>
        <dbReference type="ARBA" id="ARBA00023163"/>
    </source>
</evidence>
<dbReference type="Gene3D" id="1.10.1660.10">
    <property type="match status" value="1"/>
</dbReference>
<dbReference type="GO" id="GO:0005507">
    <property type="term" value="F:copper ion binding"/>
    <property type="evidence" value="ECO:0007669"/>
    <property type="project" value="InterPro"/>
</dbReference>
<dbReference type="InterPro" id="IPR047057">
    <property type="entry name" value="MerR_fam"/>
</dbReference>
<dbReference type="PROSITE" id="PS00552">
    <property type="entry name" value="HTH_MERR_1"/>
    <property type="match status" value="1"/>
</dbReference>
<keyword evidence="6" id="KW-0175">Coiled coil</keyword>
<dbReference type="EMBL" id="NEGB01000001">
    <property type="protein sequence ID" value="OTG67618.1"/>
    <property type="molecule type" value="Genomic_DNA"/>
</dbReference>
<keyword evidence="9" id="KW-1185">Reference proteome</keyword>
<dbReference type="NCBIfam" id="TIGR02044">
    <property type="entry name" value="CueR"/>
    <property type="match status" value="1"/>
</dbReference>
<feature type="domain" description="HTH merR-type" evidence="7">
    <location>
        <begin position="1"/>
        <end position="69"/>
    </location>
</feature>
<dbReference type="OrthoDB" id="9808480at2"/>
<keyword evidence="5" id="KW-0804">Transcription</keyword>
<dbReference type="Pfam" id="PF09278">
    <property type="entry name" value="MerR-DNA-bind"/>
    <property type="match status" value="1"/>
</dbReference>
<dbReference type="InterPro" id="IPR000551">
    <property type="entry name" value="MerR-type_HTH_dom"/>
</dbReference>
<dbReference type="PANTHER" id="PTHR30204">
    <property type="entry name" value="REDOX-CYCLING DRUG-SENSING TRANSCRIPTIONAL ACTIVATOR SOXR"/>
    <property type="match status" value="1"/>
</dbReference>
<sequence length="132" mass="14787">MNIGQVAKQSGISSKMIRYYEEIGLIDAAKRSNVGYRIYTDSDLKTLNFIKHARGLGFSSEQMKELISLWKNTGRSSAEVKELASKHIEDLNNKIKSLQEMVNALQDSVVRCSGDLNSDCTILNHIEHGIDI</sequence>
<evidence type="ECO:0000256" key="6">
    <source>
        <dbReference type="SAM" id="Coils"/>
    </source>
</evidence>
<keyword evidence="3" id="KW-0805">Transcription regulation</keyword>
<dbReference type="InterPro" id="IPR009061">
    <property type="entry name" value="DNA-bd_dom_put_sf"/>
</dbReference>
<dbReference type="SUPFAM" id="SSF46955">
    <property type="entry name" value="Putative DNA-binding domain"/>
    <property type="match status" value="1"/>
</dbReference>
<accession>A0A1Y3CM94</accession>
<evidence type="ECO:0000259" key="7">
    <source>
        <dbReference type="PROSITE" id="PS50937"/>
    </source>
</evidence>
<gene>
    <name evidence="8" type="ORF">B9T28_03080</name>
</gene>
<dbReference type="PANTHER" id="PTHR30204:SF94">
    <property type="entry name" value="HEAVY METAL-DEPENDENT TRANSCRIPTIONAL REGULATOR HI_0293-RELATED"/>
    <property type="match status" value="1"/>
</dbReference>
<dbReference type="PROSITE" id="PS50937">
    <property type="entry name" value="HTH_MERR_2"/>
    <property type="match status" value="1"/>
</dbReference>
<dbReference type="AlphaFoldDB" id="A0A1Y3CM94"/>
<protein>
    <submittedName>
        <fullName evidence="8">Cu(I)-responsive transcriptional regulator</fullName>
    </submittedName>
</protein>
<dbReference type="GO" id="GO:0005737">
    <property type="term" value="C:cytoplasm"/>
    <property type="evidence" value="ECO:0007669"/>
    <property type="project" value="UniProtKB-SubCell"/>
</dbReference>
<proteinExistence type="predicted"/>
<dbReference type="PRINTS" id="PR00040">
    <property type="entry name" value="HTHMERR"/>
</dbReference>
<dbReference type="Pfam" id="PF00376">
    <property type="entry name" value="MerR"/>
    <property type="match status" value="1"/>
</dbReference>
<dbReference type="InterPro" id="IPR011789">
    <property type="entry name" value="CueR"/>
</dbReference>
<evidence type="ECO:0000313" key="9">
    <source>
        <dbReference type="Proteomes" id="UP000242765"/>
    </source>
</evidence>
<evidence type="ECO:0000256" key="4">
    <source>
        <dbReference type="ARBA" id="ARBA00023125"/>
    </source>
</evidence>
<dbReference type="GO" id="GO:0045893">
    <property type="term" value="P:positive regulation of DNA-templated transcription"/>
    <property type="evidence" value="ECO:0007669"/>
    <property type="project" value="InterPro"/>
</dbReference>
<comment type="subcellular location">
    <subcellularLocation>
        <location evidence="1">Cytoplasm</location>
    </subcellularLocation>
</comment>
<feature type="coiled-coil region" evidence="6">
    <location>
        <begin position="81"/>
        <end position="108"/>
    </location>
</feature>
<dbReference type="Proteomes" id="UP000242765">
    <property type="component" value="Unassembled WGS sequence"/>
</dbReference>
<dbReference type="SMART" id="SM00422">
    <property type="entry name" value="HTH_MERR"/>
    <property type="match status" value="1"/>
</dbReference>
<dbReference type="GO" id="GO:0003700">
    <property type="term" value="F:DNA-binding transcription factor activity"/>
    <property type="evidence" value="ECO:0007669"/>
    <property type="project" value="InterPro"/>
</dbReference>
<dbReference type="GO" id="GO:0003677">
    <property type="term" value="F:DNA binding"/>
    <property type="evidence" value="ECO:0007669"/>
    <property type="project" value="UniProtKB-KW"/>
</dbReference>
<keyword evidence="4" id="KW-0238">DNA-binding</keyword>
<dbReference type="RefSeq" id="WP_086202468.1">
    <property type="nucleotide sequence ID" value="NZ_NEGB01000001.1"/>
</dbReference>
<organism evidence="8 9">
    <name type="scientific">Acinetobacter silvestris</name>
    <dbReference type="NCBI Taxonomy" id="1977882"/>
    <lineage>
        <taxon>Bacteria</taxon>
        <taxon>Pseudomonadati</taxon>
        <taxon>Pseudomonadota</taxon>
        <taxon>Gammaproteobacteria</taxon>
        <taxon>Moraxellales</taxon>
        <taxon>Moraxellaceae</taxon>
        <taxon>Acinetobacter</taxon>
    </lineage>
</organism>
<name>A0A1Y3CM94_9GAMM</name>
<dbReference type="InterPro" id="IPR015358">
    <property type="entry name" value="Tscrpt_reg_MerR_DNA-bd"/>
</dbReference>
<evidence type="ECO:0000313" key="8">
    <source>
        <dbReference type="EMBL" id="OTG67618.1"/>
    </source>
</evidence>
<evidence type="ECO:0000256" key="1">
    <source>
        <dbReference type="ARBA" id="ARBA00004496"/>
    </source>
</evidence>
<reference evidence="8 9" key="1">
    <citation type="submission" date="2017-04" db="EMBL/GenBank/DDBJ databases">
        <title>High diversity of culturable Acinetobacter species in natural soil and water ecosystems.</title>
        <authorList>
            <person name="Nemec A."/>
            <person name="Radolfova-Krizova L."/>
        </authorList>
    </citation>
    <scope>NUCLEOTIDE SEQUENCE [LARGE SCALE GENOMIC DNA]</scope>
    <source>
        <strain evidence="8 9">ANC 4999</strain>
    </source>
</reference>
<dbReference type="STRING" id="1977882.B9T28_03080"/>
<evidence type="ECO:0000256" key="2">
    <source>
        <dbReference type="ARBA" id="ARBA00022490"/>
    </source>
</evidence>